<name>A0A6N6MXR5_9BACT</name>
<protein>
    <submittedName>
        <fullName evidence="1">Polysaccharide deacetylase family protein</fullName>
    </submittedName>
</protein>
<dbReference type="EMBL" id="WAIE01000009">
    <property type="protein sequence ID" value="KAB1439043.1"/>
    <property type="molecule type" value="Genomic_DNA"/>
</dbReference>
<organism evidence="1 2">
    <name type="scientific">Pseudodesulfovibrio senegalensis</name>
    <dbReference type="NCBI Taxonomy" id="1721087"/>
    <lineage>
        <taxon>Bacteria</taxon>
        <taxon>Pseudomonadati</taxon>
        <taxon>Thermodesulfobacteriota</taxon>
        <taxon>Desulfovibrionia</taxon>
        <taxon>Desulfovibrionales</taxon>
        <taxon>Desulfovibrionaceae</taxon>
    </lineage>
</organism>
<proteinExistence type="predicted"/>
<evidence type="ECO:0000313" key="2">
    <source>
        <dbReference type="Proteomes" id="UP000438699"/>
    </source>
</evidence>
<dbReference type="SUPFAM" id="SSF88713">
    <property type="entry name" value="Glycoside hydrolase/deacetylase"/>
    <property type="match status" value="1"/>
</dbReference>
<dbReference type="InterPro" id="IPR018763">
    <property type="entry name" value="DUF2334"/>
</dbReference>
<dbReference type="OrthoDB" id="5417728at2"/>
<gene>
    <name evidence="1" type="ORF">F8A88_14890</name>
</gene>
<dbReference type="InterPro" id="IPR011330">
    <property type="entry name" value="Glyco_hydro/deAcase_b/a-brl"/>
</dbReference>
<evidence type="ECO:0000313" key="1">
    <source>
        <dbReference type="EMBL" id="KAB1439043.1"/>
    </source>
</evidence>
<dbReference type="GO" id="GO:0005975">
    <property type="term" value="P:carbohydrate metabolic process"/>
    <property type="evidence" value="ECO:0007669"/>
    <property type="project" value="InterPro"/>
</dbReference>
<sequence length="258" mass="28909">MIVKNLVSSLWQAVPADVEHRLAAVLDAAPGQCRVFFRADDVAVPGRAMARMLEVFTANRVPLCMAVVPAWLNASRWHELRAKAGESSQWCWHQHGWRHHNHQTMGKKGEFGNERDAQAKQADIERGRDKLAGLMGRDFQPFFTPPWNRFDRETGEILARTGFRAVSRSAGEGKKVPLPPGLPDLFINTDLHTRNESTPAEGWDALFAEFKDALATGHCGVMLHHQRTNGAAFDFLDLLLRAVRSHPNTEAVTFDDLL</sequence>
<reference evidence="1 2" key="1">
    <citation type="journal article" date="2017" name="Int. J. Syst. Evol. Microbiol.">
        <title>Desulfovibrio senegalensis sp. nov., a mesophilic sulfate reducer isolated from marine sediment.</title>
        <authorList>
            <person name="Thioye A."/>
            <person name="Gam Z.B.A."/>
            <person name="Mbengue M."/>
            <person name="Cayol J.L."/>
            <person name="Joseph-Bartoli M."/>
            <person name="Toure-Kane C."/>
            <person name="Labat M."/>
        </authorList>
    </citation>
    <scope>NUCLEOTIDE SEQUENCE [LARGE SCALE GENOMIC DNA]</scope>
    <source>
        <strain evidence="1 2">DSM 101509</strain>
    </source>
</reference>
<dbReference type="Gene3D" id="3.20.20.370">
    <property type="entry name" value="Glycoside hydrolase/deacetylase"/>
    <property type="match status" value="1"/>
</dbReference>
<accession>A0A6N6MXR5</accession>
<comment type="caution">
    <text evidence="1">The sequence shown here is derived from an EMBL/GenBank/DDBJ whole genome shotgun (WGS) entry which is preliminary data.</text>
</comment>
<dbReference type="InterPro" id="IPR049591">
    <property type="entry name" value="CE4_u4-like"/>
</dbReference>
<keyword evidence="2" id="KW-1185">Reference proteome</keyword>
<dbReference type="Pfam" id="PF10096">
    <property type="entry name" value="DUF2334"/>
    <property type="match status" value="1"/>
</dbReference>
<dbReference type="CDD" id="cd10928">
    <property type="entry name" value="CE4_u4"/>
    <property type="match status" value="1"/>
</dbReference>
<dbReference type="Proteomes" id="UP000438699">
    <property type="component" value="Unassembled WGS sequence"/>
</dbReference>
<dbReference type="AlphaFoldDB" id="A0A6N6MXR5"/>